<evidence type="ECO:0000256" key="7">
    <source>
        <dbReference type="ARBA" id="ARBA00023180"/>
    </source>
</evidence>
<protein>
    <recommendedName>
        <fullName evidence="4">Vacuolar membrane protease</fullName>
    </recommendedName>
    <alternativeName>
        <fullName evidence="8">FXNA-related family protease 1</fullName>
    </alternativeName>
</protein>
<dbReference type="Pfam" id="PF04389">
    <property type="entry name" value="Peptidase_M28"/>
    <property type="match status" value="1"/>
</dbReference>
<feature type="transmembrane region" description="Helical" evidence="9">
    <location>
        <begin position="363"/>
        <end position="387"/>
    </location>
</feature>
<keyword evidence="7" id="KW-0325">Glycoprotein</keyword>
<dbReference type="RefSeq" id="WP_186860866.1">
    <property type="nucleotide sequence ID" value="NZ_JACOOO010000041.1"/>
</dbReference>
<feature type="transmembrane region" description="Helical" evidence="9">
    <location>
        <begin position="329"/>
        <end position="351"/>
    </location>
</feature>
<feature type="transmembrane region" description="Helical" evidence="9">
    <location>
        <begin position="437"/>
        <end position="457"/>
    </location>
</feature>
<dbReference type="SUPFAM" id="SSF53187">
    <property type="entry name" value="Zn-dependent exopeptidases"/>
    <property type="match status" value="1"/>
</dbReference>
<reference evidence="11 12" key="1">
    <citation type="submission" date="2020-08" db="EMBL/GenBank/DDBJ databases">
        <title>Genome public.</title>
        <authorList>
            <person name="Liu C."/>
            <person name="Sun Q."/>
        </authorList>
    </citation>
    <scope>NUCLEOTIDE SEQUENCE [LARGE SCALE GENOMIC DNA]</scope>
    <source>
        <strain evidence="11 12">NSJ-6</strain>
    </source>
</reference>
<evidence type="ECO:0000256" key="6">
    <source>
        <dbReference type="ARBA" id="ARBA00022989"/>
    </source>
</evidence>
<feature type="transmembrane region" description="Helical" evidence="9">
    <location>
        <begin position="463"/>
        <end position="479"/>
    </location>
</feature>
<evidence type="ECO:0000256" key="4">
    <source>
        <dbReference type="ARBA" id="ARBA00017435"/>
    </source>
</evidence>
<comment type="function">
    <text evidence="1">May be involved in vacuolar sorting and osmoregulation.</text>
</comment>
<evidence type="ECO:0000256" key="5">
    <source>
        <dbReference type="ARBA" id="ARBA00022554"/>
    </source>
</evidence>
<evidence type="ECO:0000313" key="11">
    <source>
        <dbReference type="EMBL" id="MBC5630583.1"/>
    </source>
</evidence>
<dbReference type="InterPro" id="IPR007484">
    <property type="entry name" value="Peptidase_M28"/>
</dbReference>
<keyword evidence="6 9" id="KW-1133">Transmembrane helix</keyword>
<dbReference type="Gene3D" id="3.40.630.10">
    <property type="entry name" value="Zn peptidases"/>
    <property type="match status" value="1"/>
</dbReference>
<dbReference type="PANTHER" id="PTHR12147:SF58">
    <property type="entry name" value="VACUOLAR MEMBRANE PROTEASE"/>
    <property type="match status" value="1"/>
</dbReference>
<evidence type="ECO:0000256" key="2">
    <source>
        <dbReference type="ARBA" id="ARBA00004128"/>
    </source>
</evidence>
<evidence type="ECO:0000256" key="9">
    <source>
        <dbReference type="SAM" id="Phobius"/>
    </source>
</evidence>
<evidence type="ECO:0000256" key="1">
    <source>
        <dbReference type="ARBA" id="ARBA00003273"/>
    </source>
</evidence>
<dbReference type="Proteomes" id="UP000596929">
    <property type="component" value="Unassembled WGS sequence"/>
</dbReference>
<feature type="transmembrane region" description="Helical" evidence="9">
    <location>
        <begin position="486"/>
        <end position="507"/>
    </location>
</feature>
<evidence type="ECO:0000313" key="12">
    <source>
        <dbReference type="Proteomes" id="UP000596929"/>
    </source>
</evidence>
<keyword evidence="9" id="KW-0812">Transmembrane</keyword>
<proteinExistence type="inferred from homology"/>
<comment type="subcellular location">
    <subcellularLocation>
        <location evidence="2">Vacuole membrane</location>
        <topology evidence="2">Multi-pass membrane protein</topology>
    </subcellularLocation>
</comment>
<comment type="caution">
    <text evidence="11">The sequence shown here is derived from an EMBL/GenBank/DDBJ whole genome shotgun (WGS) entry which is preliminary data.</text>
</comment>
<evidence type="ECO:0000256" key="8">
    <source>
        <dbReference type="ARBA" id="ARBA00031512"/>
    </source>
</evidence>
<organism evidence="11 12">
    <name type="scientific">Clostridium hominis</name>
    <dbReference type="NCBI Taxonomy" id="2763036"/>
    <lineage>
        <taxon>Bacteria</taxon>
        <taxon>Bacillati</taxon>
        <taxon>Bacillota</taxon>
        <taxon>Clostridia</taxon>
        <taxon>Eubacteriales</taxon>
        <taxon>Clostridiaceae</taxon>
        <taxon>Clostridium</taxon>
    </lineage>
</organism>
<dbReference type="EMBL" id="JACOOO010000041">
    <property type="protein sequence ID" value="MBC5630583.1"/>
    <property type="molecule type" value="Genomic_DNA"/>
</dbReference>
<keyword evidence="12" id="KW-1185">Reference proteome</keyword>
<evidence type="ECO:0000259" key="10">
    <source>
        <dbReference type="Pfam" id="PF04389"/>
    </source>
</evidence>
<feature type="transmembrane region" description="Helical" evidence="9">
    <location>
        <begin position="399"/>
        <end position="425"/>
    </location>
</feature>
<dbReference type="InterPro" id="IPR045175">
    <property type="entry name" value="M28_fam"/>
</dbReference>
<dbReference type="PANTHER" id="PTHR12147">
    <property type="entry name" value="METALLOPEPTIDASE M28 FAMILY MEMBER"/>
    <property type="match status" value="1"/>
</dbReference>
<feature type="domain" description="Peptidase M28" evidence="10">
    <location>
        <begin position="98"/>
        <end position="297"/>
    </location>
</feature>
<accession>A0ABR7DGV4</accession>
<sequence length="551" mass="61249">MRNKGIILFLSIILSVVLGITSLYTPRPKSEESGFSTEIAKEHIKEISREVHSIQQPEALGRVREYIVNELKELGLEPEIFTYEDVESSKGGIYDINNIYAKIDGKNGEDGSYIMLASHYDSSPKKRSGEDGESKGAADAGYGVSTILEIVRVIKESGQDLENGIKILITDGEEMGLMGAKEEMNNNFGLYENVNFVVNLEARGIKGPALMFETSSNNKKVIDLYKKANLPVSYSLASDVYNKMPNGSDFTEFKNAGLAGINFAVLNDLDYYHTKNDNYDNISDTSIQHYGEQVLPVVQEYVYNLKYGQANYFESNENSIFFTLLPNMFINYSSLIATILAVLSLIALLLIMRRLKINVKLVVKWTTVWTGLALAVAAIGVAVSYIISMVTGIEFKITYMPRVIGADFIALAAVVLTSILVVILSKKLARNREDFEAMLYGGLWFNEILLVIFMIALPGGSYLFLWPVIMTLISIVLSKKFKNKNILLLAKMFTIVMYVPVIYNIYIALTIGALGVVMLLALMAVSTVVPLALNIIMIEEDSIISLYRKVA</sequence>
<feature type="transmembrane region" description="Helical" evidence="9">
    <location>
        <begin position="513"/>
        <end position="538"/>
    </location>
</feature>
<gene>
    <name evidence="11" type="ORF">H8S20_17130</name>
</gene>
<keyword evidence="9" id="KW-0472">Membrane</keyword>
<evidence type="ECO:0000256" key="3">
    <source>
        <dbReference type="ARBA" id="ARBA00010918"/>
    </source>
</evidence>
<name>A0ABR7DGV4_9CLOT</name>
<comment type="similarity">
    <text evidence="3">Belongs to the peptidase M28 family.</text>
</comment>
<keyword evidence="5" id="KW-0926">Vacuole</keyword>